<evidence type="ECO:0000313" key="3">
    <source>
        <dbReference type="EMBL" id="ABG65441.1"/>
    </source>
</evidence>
<proteinExistence type="predicted"/>
<dbReference type="InterPro" id="IPR012042">
    <property type="entry name" value="NeuTTM/CthTTM-like"/>
</dbReference>
<dbReference type="OrthoDB" id="9805588at2"/>
<dbReference type="Pfam" id="PF01928">
    <property type="entry name" value="CYTH"/>
    <property type="match status" value="1"/>
</dbReference>
<dbReference type="PROSITE" id="PS51707">
    <property type="entry name" value="CYTH"/>
    <property type="match status" value="1"/>
</dbReference>
<dbReference type="HOGENOM" id="CLU_109545_1_0_5"/>
<dbReference type="eggNOG" id="COG2954">
    <property type="taxonomic scope" value="Bacteria"/>
</dbReference>
<dbReference type="InterPro" id="IPR023577">
    <property type="entry name" value="CYTH_domain"/>
</dbReference>
<dbReference type="PANTHER" id="PTHR40114:SF1">
    <property type="entry name" value="SLR0698 PROTEIN"/>
    <property type="match status" value="1"/>
</dbReference>
<gene>
    <name evidence="3" type="ordered locus">Meso_4074</name>
</gene>
<dbReference type="SMART" id="SM01118">
    <property type="entry name" value="CYTH"/>
    <property type="match status" value="1"/>
</dbReference>
<accession>Q11AY4</accession>
<dbReference type="KEGG" id="mes:Meso_4074"/>
<dbReference type="Gene3D" id="2.40.320.10">
    <property type="entry name" value="Hypothetical Protein Pfu-838710-001"/>
    <property type="match status" value="1"/>
</dbReference>
<reference evidence="3" key="1">
    <citation type="submission" date="2006-06" db="EMBL/GenBank/DDBJ databases">
        <title>Complete sequence of chromosome of Chelativorans sp. BNC1.</title>
        <authorList>
            <consortium name="US DOE Joint Genome Institute"/>
            <person name="Copeland A."/>
            <person name="Lucas S."/>
            <person name="Lapidus A."/>
            <person name="Barry K."/>
            <person name="Detter J.C."/>
            <person name="Glavina del Rio T."/>
            <person name="Hammon N."/>
            <person name="Israni S."/>
            <person name="Dalin E."/>
            <person name="Tice H."/>
            <person name="Pitluck S."/>
            <person name="Chertkov O."/>
            <person name="Brettin T."/>
            <person name="Bruce D."/>
            <person name="Han C."/>
            <person name="Tapia R."/>
            <person name="Gilna P."/>
            <person name="Schmutz J."/>
            <person name="Larimer F."/>
            <person name="Land M."/>
            <person name="Hauser L."/>
            <person name="Kyrpides N."/>
            <person name="Mikhailova N."/>
            <person name="Richardson P."/>
        </authorList>
    </citation>
    <scope>NUCLEOTIDE SEQUENCE</scope>
    <source>
        <strain evidence="3">BNC1</strain>
    </source>
</reference>
<dbReference type="PIRSF" id="PIRSF016487">
    <property type="entry name" value="CYTH_UCP016487"/>
    <property type="match status" value="1"/>
</dbReference>
<protein>
    <submittedName>
        <fullName evidence="3">Adenylate cyclase</fullName>
    </submittedName>
</protein>
<dbReference type="PANTHER" id="PTHR40114">
    <property type="entry name" value="SLR0698 PROTEIN"/>
    <property type="match status" value="1"/>
</dbReference>
<feature type="active site" description="Proton acceptor" evidence="1">
    <location>
        <position position="30"/>
    </location>
</feature>
<dbReference type="EMBL" id="CP000390">
    <property type="protein sequence ID" value="ABG65441.1"/>
    <property type="molecule type" value="Genomic_DNA"/>
</dbReference>
<evidence type="ECO:0000259" key="2">
    <source>
        <dbReference type="PROSITE" id="PS51707"/>
    </source>
</evidence>
<dbReference type="AlphaFoldDB" id="Q11AY4"/>
<name>Q11AY4_CHESB</name>
<dbReference type="CDD" id="cd07891">
    <property type="entry name" value="CYTH-like_CthTTM-like_1"/>
    <property type="match status" value="1"/>
</dbReference>
<evidence type="ECO:0000256" key="1">
    <source>
        <dbReference type="PIRSR" id="PIRSR016487-1"/>
    </source>
</evidence>
<dbReference type="SUPFAM" id="SSF55154">
    <property type="entry name" value="CYTH-like phosphatases"/>
    <property type="match status" value="1"/>
</dbReference>
<dbReference type="STRING" id="266779.Meso_4074"/>
<feature type="domain" description="CYTH" evidence="2">
    <location>
        <begin position="2"/>
        <end position="147"/>
    </location>
</feature>
<sequence length="156" mass="17415">MAKESERKFLVSSNAWRELATASVAIRQFYLVASEDRGLRVRLKEGRATLTLKLGPAARVRDEFEYEITIEDALEMEAFALGFVVEKTRHIVTHRGRVYEVDEFSGPLSGLILAELETPENVEDADLPSWLGREVTGDTAYLNASMALRGLPESLA</sequence>
<dbReference type="InterPro" id="IPR033469">
    <property type="entry name" value="CYTH-like_dom_sf"/>
</dbReference>
<organism evidence="3">
    <name type="scientific">Chelativorans sp. (strain BNC1)</name>
    <dbReference type="NCBI Taxonomy" id="266779"/>
    <lineage>
        <taxon>Bacteria</taxon>
        <taxon>Pseudomonadati</taxon>
        <taxon>Pseudomonadota</taxon>
        <taxon>Alphaproteobacteria</taxon>
        <taxon>Hyphomicrobiales</taxon>
        <taxon>Phyllobacteriaceae</taxon>
        <taxon>Chelativorans</taxon>
    </lineage>
</organism>